<keyword evidence="1" id="KW-0812">Transmembrane</keyword>
<keyword evidence="2" id="KW-0732">Signal</keyword>
<protein>
    <recommendedName>
        <fullName evidence="5">G-protein coupled receptors family 1 profile domain-containing protein</fullName>
    </recommendedName>
</protein>
<accession>A0AAU9X1D8</accession>
<feature type="signal peptide" evidence="2">
    <location>
        <begin position="1"/>
        <end position="20"/>
    </location>
</feature>
<organism evidence="3 4">
    <name type="scientific">Pocillopora meandrina</name>
    <dbReference type="NCBI Taxonomy" id="46732"/>
    <lineage>
        <taxon>Eukaryota</taxon>
        <taxon>Metazoa</taxon>
        <taxon>Cnidaria</taxon>
        <taxon>Anthozoa</taxon>
        <taxon>Hexacorallia</taxon>
        <taxon>Scleractinia</taxon>
        <taxon>Astrocoeniina</taxon>
        <taxon>Pocilloporidae</taxon>
        <taxon>Pocillopora</taxon>
    </lineage>
</organism>
<dbReference type="AlphaFoldDB" id="A0AAU9X1D8"/>
<evidence type="ECO:0008006" key="5">
    <source>
        <dbReference type="Google" id="ProtNLM"/>
    </source>
</evidence>
<dbReference type="Gene3D" id="1.20.1070.10">
    <property type="entry name" value="Rhodopsin 7-helix transmembrane proteins"/>
    <property type="match status" value="1"/>
</dbReference>
<sequence>MIGLYIHMIVAVNLLAVASAASKAKLPNLSTTENFFLAFLTFFTNCINPLIYGLSNKKISPKLQKCFLCLVLNECLMKQQEDHKR</sequence>
<dbReference type="Proteomes" id="UP001159428">
    <property type="component" value="Unassembled WGS sequence"/>
</dbReference>
<feature type="chain" id="PRO_5043628217" description="G-protein coupled receptors family 1 profile domain-containing protein" evidence="2">
    <location>
        <begin position="21"/>
        <end position="85"/>
    </location>
</feature>
<reference evidence="3 4" key="1">
    <citation type="submission" date="2022-05" db="EMBL/GenBank/DDBJ databases">
        <authorList>
            <consortium name="Genoscope - CEA"/>
            <person name="William W."/>
        </authorList>
    </citation>
    <scope>NUCLEOTIDE SEQUENCE [LARGE SCALE GENOMIC DNA]</scope>
</reference>
<gene>
    <name evidence="3" type="ORF">PMEA_00014577</name>
</gene>
<dbReference type="SUPFAM" id="SSF81321">
    <property type="entry name" value="Family A G protein-coupled receptor-like"/>
    <property type="match status" value="1"/>
</dbReference>
<evidence type="ECO:0000313" key="4">
    <source>
        <dbReference type="Proteomes" id="UP001159428"/>
    </source>
</evidence>
<keyword evidence="4" id="KW-1185">Reference proteome</keyword>
<dbReference type="EMBL" id="CALNXJ010000026">
    <property type="protein sequence ID" value="CAH3132226.1"/>
    <property type="molecule type" value="Genomic_DNA"/>
</dbReference>
<comment type="caution">
    <text evidence="3">The sequence shown here is derived from an EMBL/GenBank/DDBJ whole genome shotgun (WGS) entry which is preliminary data.</text>
</comment>
<keyword evidence="1" id="KW-0472">Membrane</keyword>
<feature type="transmembrane region" description="Helical" evidence="1">
    <location>
        <begin position="36"/>
        <end position="55"/>
    </location>
</feature>
<evidence type="ECO:0000256" key="2">
    <source>
        <dbReference type="SAM" id="SignalP"/>
    </source>
</evidence>
<name>A0AAU9X1D8_9CNID</name>
<evidence type="ECO:0000313" key="3">
    <source>
        <dbReference type="EMBL" id="CAH3132226.1"/>
    </source>
</evidence>
<proteinExistence type="predicted"/>
<evidence type="ECO:0000256" key="1">
    <source>
        <dbReference type="SAM" id="Phobius"/>
    </source>
</evidence>
<keyword evidence="1" id="KW-1133">Transmembrane helix</keyword>